<evidence type="ECO:0000256" key="1">
    <source>
        <dbReference type="SAM" id="MobiDB-lite"/>
    </source>
</evidence>
<feature type="region of interest" description="Disordered" evidence="1">
    <location>
        <begin position="1"/>
        <end position="23"/>
    </location>
</feature>
<dbReference type="AlphaFoldDB" id="A0A382VU79"/>
<proteinExistence type="predicted"/>
<dbReference type="EMBL" id="UINC01154720">
    <property type="protein sequence ID" value="SVD50156.1"/>
    <property type="molecule type" value="Genomic_DNA"/>
</dbReference>
<name>A0A382VU79_9ZZZZ</name>
<reference evidence="2" key="1">
    <citation type="submission" date="2018-05" db="EMBL/GenBank/DDBJ databases">
        <authorList>
            <person name="Lanie J.A."/>
            <person name="Ng W.-L."/>
            <person name="Kazmierczak K.M."/>
            <person name="Andrzejewski T.M."/>
            <person name="Davidsen T.M."/>
            <person name="Wayne K.J."/>
            <person name="Tettelin H."/>
            <person name="Glass J.I."/>
            <person name="Rusch D."/>
            <person name="Podicherti R."/>
            <person name="Tsui H.-C.T."/>
            <person name="Winkler M.E."/>
        </authorList>
    </citation>
    <scope>NUCLEOTIDE SEQUENCE</scope>
</reference>
<protein>
    <submittedName>
        <fullName evidence="2">Uncharacterized protein</fullName>
    </submittedName>
</protein>
<gene>
    <name evidence="2" type="ORF">METZ01_LOCUS403010</name>
</gene>
<evidence type="ECO:0000313" key="2">
    <source>
        <dbReference type="EMBL" id="SVD50156.1"/>
    </source>
</evidence>
<accession>A0A382VU79</accession>
<sequence length="81" mass="9031">MVQNKSNKKNISEESSQEVPKCAKGGSCHWVIDAPNGPISKGKCKKCGTTKEFKNSIEFSSWYGSKSDFTKKKNKDNKNTK</sequence>
<organism evidence="2">
    <name type="scientific">marine metagenome</name>
    <dbReference type="NCBI Taxonomy" id="408172"/>
    <lineage>
        <taxon>unclassified sequences</taxon>
        <taxon>metagenomes</taxon>
        <taxon>ecological metagenomes</taxon>
    </lineage>
</organism>